<name>A0A656GMR0_PSEA0</name>
<dbReference type="EMBL" id="AEAG01003030">
    <property type="protein sequence ID" value="EGH26907.1"/>
    <property type="molecule type" value="Genomic_DNA"/>
</dbReference>
<sequence>YLQAHWLAGAMLVFSFLVLLALATEPMTPLSRSAVF</sequence>
<accession>A0A656GMR0</accession>
<proteinExistence type="predicted"/>
<dbReference type="Proteomes" id="UP000003465">
    <property type="component" value="Unassembled WGS sequence"/>
</dbReference>
<comment type="caution">
    <text evidence="2">The sequence shown here is derived from an EMBL/GenBank/DDBJ whole genome shotgun (WGS) entry which is preliminary data.</text>
</comment>
<dbReference type="AlphaFoldDB" id="A0A656GMR0"/>
<evidence type="ECO:0000313" key="2">
    <source>
        <dbReference type="EMBL" id="EGH26907.1"/>
    </source>
</evidence>
<keyword evidence="1" id="KW-1133">Transmembrane helix</keyword>
<evidence type="ECO:0000256" key="1">
    <source>
        <dbReference type="SAM" id="Phobius"/>
    </source>
</evidence>
<feature type="transmembrane region" description="Helical" evidence="1">
    <location>
        <begin position="6"/>
        <end position="23"/>
    </location>
</feature>
<gene>
    <name evidence="2" type="ORF">PSYMO_37686</name>
</gene>
<reference evidence="2 3" key="1">
    <citation type="journal article" date="2011" name="PLoS Pathog.">
        <title>Dynamic evolution of pathogenicity revealed by sequencing and comparative genomics of 19 Pseudomonas syringae isolates.</title>
        <authorList>
            <person name="Baltrus D.A."/>
            <person name="Nishimura M.T."/>
            <person name="Romanchuk A."/>
            <person name="Chang J.H."/>
            <person name="Mukhtar M.S."/>
            <person name="Cherkis K."/>
            <person name="Roach J."/>
            <person name="Grant S.R."/>
            <person name="Jones C.D."/>
            <person name="Dangl J.L."/>
        </authorList>
    </citation>
    <scope>NUCLEOTIDE SEQUENCE [LARGE SCALE GENOMIC DNA]</scope>
    <source>
        <strain evidence="2 3">301020</strain>
    </source>
</reference>
<keyword evidence="1" id="KW-0812">Transmembrane</keyword>
<organism evidence="2 3">
    <name type="scientific">Pseudomonas amygdali pv. mori str. 301020</name>
    <dbReference type="NCBI Taxonomy" id="629261"/>
    <lineage>
        <taxon>Bacteria</taxon>
        <taxon>Pseudomonadati</taxon>
        <taxon>Pseudomonadota</taxon>
        <taxon>Gammaproteobacteria</taxon>
        <taxon>Pseudomonadales</taxon>
        <taxon>Pseudomonadaceae</taxon>
        <taxon>Pseudomonas</taxon>
        <taxon>Pseudomonas amygdali</taxon>
    </lineage>
</organism>
<evidence type="ECO:0000313" key="3">
    <source>
        <dbReference type="Proteomes" id="UP000003465"/>
    </source>
</evidence>
<feature type="non-terminal residue" evidence="2">
    <location>
        <position position="36"/>
    </location>
</feature>
<protein>
    <submittedName>
        <fullName evidence="2">Uncharacterized protein</fullName>
    </submittedName>
</protein>
<keyword evidence="1" id="KW-0472">Membrane</keyword>
<feature type="non-terminal residue" evidence="2">
    <location>
        <position position="1"/>
    </location>
</feature>